<proteinExistence type="predicted"/>
<keyword evidence="1" id="KW-0472">Membrane</keyword>
<geneLocation type="plasmid" evidence="3">
    <name>pelp_5</name>
</geneLocation>
<protein>
    <submittedName>
        <fullName evidence="2">Uncharacterized protein</fullName>
    </submittedName>
</protein>
<gene>
    <name evidence="2" type="ORF">ElP_76330</name>
</gene>
<accession>A0A518HFQ2</accession>
<dbReference type="KEGG" id="tpla:ElP_76330"/>
<keyword evidence="1" id="KW-0812">Transmembrane</keyword>
<organism evidence="2 3">
    <name type="scientific">Tautonia plasticadhaerens</name>
    <dbReference type="NCBI Taxonomy" id="2527974"/>
    <lineage>
        <taxon>Bacteria</taxon>
        <taxon>Pseudomonadati</taxon>
        <taxon>Planctomycetota</taxon>
        <taxon>Planctomycetia</taxon>
        <taxon>Isosphaerales</taxon>
        <taxon>Isosphaeraceae</taxon>
        <taxon>Tautonia</taxon>
    </lineage>
</organism>
<evidence type="ECO:0000256" key="1">
    <source>
        <dbReference type="SAM" id="Phobius"/>
    </source>
</evidence>
<keyword evidence="3" id="KW-1185">Reference proteome</keyword>
<evidence type="ECO:0000313" key="3">
    <source>
        <dbReference type="Proteomes" id="UP000317835"/>
    </source>
</evidence>
<feature type="transmembrane region" description="Helical" evidence="1">
    <location>
        <begin position="130"/>
        <end position="153"/>
    </location>
</feature>
<keyword evidence="1" id="KW-1133">Transmembrane helix</keyword>
<dbReference type="AlphaFoldDB" id="A0A518HFQ2"/>
<dbReference type="EMBL" id="CP036431">
    <property type="protein sequence ID" value="QDV39661.1"/>
    <property type="molecule type" value="Genomic_DNA"/>
</dbReference>
<evidence type="ECO:0000313" key="2">
    <source>
        <dbReference type="EMBL" id="QDV39661.1"/>
    </source>
</evidence>
<sequence>MAFGKRERLGSATTLVVASVTAAVIEAGQSFIPDRHPGTTDLMIQILGAWLGYKLARHVAHAFEADRESLGEARYCYGFTAAAGSAGPAGRRPTAGASAGRIRRLVGGARGRFDDPVMPRFEALPYPAKLAVLGAVAALVSVALVPMVGRLGLF</sequence>
<reference evidence="2 3" key="1">
    <citation type="submission" date="2019-02" db="EMBL/GenBank/DDBJ databases">
        <title>Deep-cultivation of Planctomycetes and their phenomic and genomic characterization uncovers novel biology.</title>
        <authorList>
            <person name="Wiegand S."/>
            <person name="Jogler M."/>
            <person name="Boedeker C."/>
            <person name="Pinto D."/>
            <person name="Vollmers J."/>
            <person name="Rivas-Marin E."/>
            <person name="Kohn T."/>
            <person name="Peeters S.H."/>
            <person name="Heuer A."/>
            <person name="Rast P."/>
            <person name="Oberbeckmann S."/>
            <person name="Bunk B."/>
            <person name="Jeske O."/>
            <person name="Meyerdierks A."/>
            <person name="Storesund J.E."/>
            <person name="Kallscheuer N."/>
            <person name="Luecker S."/>
            <person name="Lage O.M."/>
            <person name="Pohl T."/>
            <person name="Merkel B.J."/>
            <person name="Hornburger P."/>
            <person name="Mueller R.-W."/>
            <person name="Bruemmer F."/>
            <person name="Labrenz M."/>
            <person name="Spormann A.M."/>
            <person name="Op den Camp H."/>
            <person name="Overmann J."/>
            <person name="Amann R."/>
            <person name="Jetten M.S.M."/>
            <person name="Mascher T."/>
            <person name="Medema M.H."/>
            <person name="Devos D.P."/>
            <person name="Kaster A.-K."/>
            <person name="Ovreas L."/>
            <person name="Rohde M."/>
            <person name="Galperin M.Y."/>
            <person name="Jogler C."/>
        </authorList>
    </citation>
    <scope>NUCLEOTIDE SEQUENCE [LARGE SCALE GENOMIC DNA]</scope>
    <source>
        <strain evidence="2 3">ElP</strain>
        <plasmid evidence="3">pelp_5</plasmid>
    </source>
</reference>
<dbReference type="Proteomes" id="UP000317835">
    <property type="component" value="Plasmid pElP_5"/>
</dbReference>
<name>A0A518HFQ2_9BACT</name>
<keyword evidence="2" id="KW-0614">Plasmid</keyword>